<dbReference type="Gene3D" id="3.40.50.20">
    <property type="match status" value="1"/>
</dbReference>
<proteinExistence type="inferred from homology"/>
<gene>
    <name evidence="13" type="ORF">NLU13_4145</name>
</gene>
<dbReference type="InterPro" id="IPR040686">
    <property type="entry name" value="PurK_C"/>
</dbReference>
<dbReference type="NCBIfam" id="TIGR01161">
    <property type="entry name" value="purK"/>
    <property type="match status" value="1"/>
</dbReference>
<keyword evidence="6 11" id="KW-0547">Nucleotide-binding</keyword>
<evidence type="ECO:0000256" key="3">
    <source>
        <dbReference type="ARBA" id="ARBA00006114"/>
    </source>
</evidence>
<evidence type="ECO:0000256" key="8">
    <source>
        <dbReference type="ARBA" id="ARBA00022793"/>
    </source>
</evidence>
<dbReference type="PANTHER" id="PTHR11609">
    <property type="entry name" value="PURINE BIOSYNTHESIS PROTEIN 6/7, PUR6/7"/>
    <property type="match status" value="1"/>
</dbReference>
<evidence type="ECO:0000259" key="12">
    <source>
        <dbReference type="PROSITE" id="PS50975"/>
    </source>
</evidence>
<feature type="domain" description="ATP-grasp" evidence="12">
    <location>
        <begin position="119"/>
        <end position="316"/>
    </location>
</feature>
<dbReference type="InterPro" id="IPR016185">
    <property type="entry name" value="PreATP-grasp_dom_sf"/>
</dbReference>
<evidence type="ECO:0000313" key="14">
    <source>
        <dbReference type="Proteomes" id="UP001175261"/>
    </source>
</evidence>
<dbReference type="InterPro" id="IPR003135">
    <property type="entry name" value="ATP-grasp_carboxylate-amine"/>
</dbReference>
<dbReference type="SMART" id="SM01001">
    <property type="entry name" value="AIRC"/>
    <property type="match status" value="1"/>
</dbReference>
<dbReference type="InterPro" id="IPR011761">
    <property type="entry name" value="ATP-grasp"/>
</dbReference>
<keyword evidence="10 11" id="KW-0456">Lyase</keyword>
<dbReference type="Pfam" id="PF02222">
    <property type="entry name" value="ATP-grasp"/>
    <property type="match status" value="1"/>
</dbReference>
<evidence type="ECO:0000256" key="9">
    <source>
        <dbReference type="ARBA" id="ARBA00022840"/>
    </source>
</evidence>
<dbReference type="GO" id="GO:0005524">
    <property type="term" value="F:ATP binding"/>
    <property type="evidence" value="ECO:0007669"/>
    <property type="project" value="UniProtKB-UniRule"/>
</dbReference>
<dbReference type="NCBIfam" id="TIGR01162">
    <property type="entry name" value="purE"/>
    <property type="match status" value="1"/>
</dbReference>
<evidence type="ECO:0000256" key="4">
    <source>
        <dbReference type="ARBA" id="ARBA00012329"/>
    </source>
</evidence>
<dbReference type="Gene3D" id="3.30.470.20">
    <property type="entry name" value="ATP-grasp fold, B domain"/>
    <property type="match status" value="1"/>
</dbReference>
<dbReference type="InterPro" id="IPR005875">
    <property type="entry name" value="PurK"/>
</dbReference>
<dbReference type="EMBL" id="JAPDFR010000003">
    <property type="protein sequence ID" value="KAK0387900.1"/>
    <property type="molecule type" value="Genomic_DNA"/>
</dbReference>
<dbReference type="SUPFAM" id="SSF52255">
    <property type="entry name" value="N5-CAIR mutase (phosphoribosylaminoimidazole carboxylase, PurE)"/>
    <property type="match status" value="1"/>
</dbReference>
<dbReference type="GO" id="GO:0006189">
    <property type="term" value="P:'de novo' IMP biosynthetic process"/>
    <property type="evidence" value="ECO:0007669"/>
    <property type="project" value="UniProtKB-UniRule"/>
</dbReference>
<evidence type="ECO:0000256" key="10">
    <source>
        <dbReference type="ARBA" id="ARBA00023239"/>
    </source>
</evidence>
<keyword evidence="14" id="KW-1185">Reference proteome</keyword>
<dbReference type="SUPFAM" id="SSF51246">
    <property type="entry name" value="Rudiment single hybrid motif"/>
    <property type="match status" value="1"/>
</dbReference>
<reference evidence="13" key="1">
    <citation type="submission" date="2022-10" db="EMBL/GenBank/DDBJ databases">
        <title>Determination and structural analysis of whole genome sequence of Sarocladium strictum F4-1.</title>
        <authorList>
            <person name="Hu L."/>
            <person name="Jiang Y."/>
        </authorList>
    </citation>
    <scope>NUCLEOTIDE SEQUENCE</scope>
    <source>
        <strain evidence="13">F4-1</strain>
    </source>
</reference>
<evidence type="ECO:0000256" key="2">
    <source>
        <dbReference type="ARBA" id="ARBA00004747"/>
    </source>
</evidence>
<dbReference type="GO" id="GO:0046872">
    <property type="term" value="F:metal ion binding"/>
    <property type="evidence" value="ECO:0007669"/>
    <property type="project" value="InterPro"/>
</dbReference>
<dbReference type="EC" id="4.1.1.21" evidence="4 11"/>
<dbReference type="HAMAP" id="MF_01928">
    <property type="entry name" value="PurK"/>
    <property type="match status" value="1"/>
</dbReference>
<dbReference type="Proteomes" id="UP001175261">
    <property type="component" value="Unassembled WGS sequence"/>
</dbReference>
<dbReference type="HAMAP" id="MF_01929">
    <property type="entry name" value="PurE_classI"/>
    <property type="match status" value="1"/>
</dbReference>
<dbReference type="SUPFAM" id="SSF56059">
    <property type="entry name" value="Glutathione synthetase ATP-binding domain-like"/>
    <property type="match status" value="1"/>
</dbReference>
<comment type="pathway">
    <text evidence="2 11">Purine metabolism; IMP biosynthesis via de novo pathway; 5-amino-1-(5-phospho-D-ribosyl)imidazole-4-carboxylate from 5-amino-1-(5-phospho-D-ribosyl)imidazole (carboxylase route): step 1/1.</text>
</comment>
<evidence type="ECO:0000256" key="11">
    <source>
        <dbReference type="PIRNR" id="PIRNR001340"/>
    </source>
</evidence>
<dbReference type="Gene3D" id="3.30.1490.20">
    <property type="entry name" value="ATP-grasp fold, A domain"/>
    <property type="match status" value="1"/>
</dbReference>
<name>A0AA39GIC6_SARSR</name>
<dbReference type="Pfam" id="PF22660">
    <property type="entry name" value="RS_preATP-grasp-like"/>
    <property type="match status" value="1"/>
</dbReference>
<evidence type="ECO:0000256" key="5">
    <source>
        <dbReference type="ARBA" id="ARBA00021059"/>
    </source>
</evidence>
<dbReference type="PIRSF" id="PIRSF001340">
    <property type="entry name" value="AIR_carboxylase"/>
    <property type="match status" value="1"/>
</dbReference>
<keyword evidence="7 11" id="KW-0658">Purine biosynthesis</keyword>
<dbReference type="InterPro" id="IPR054350">
    <property type="entry name" value="PurT/PurK_preATP-grasp"/>
</dbReference>
<comment type="caution">
    <text evidence="13">The sequence shown here is derived from an EMBL/GenBank/DDBJ whole genome shotgun (WGS) entry which is preliminary data.</text>
</comment>
<dbReference type="Gene3D" id="3.40.50.1970">
    <property type="match status" value="1"/>
</dbReference>
<evidence type="ECO:0000256" key="1">
    <source>
        <dbReference type="ARBA" id="ARBA00001244"/>
    </source>
</evidence>
<dbReference type="InterPro" id="IPR033747">
    <property type="entry name" value="PurE_ClassI"/>
</dbReference>
<dbReference type="Pfam" id="PF00731">
    <property type="entry name" value="AIRC"/>
    <property type="match status" value="1"/>
</dbReference>
<dbReference type="InterPro" id="IPR000031">
    <property type="entry name" value="PurE_dom"/>
</dbReference>
<organism evidence="13 14">
    <name type="scientific">Sarocladium strictum</name>
    <name type="common">Black bundle disease fungus</name>
    <name type="synonym">Acremonium strictum</name>
    <dbReference type="NCBI Taxonomy" id="5046"/>
    <lineage>
        <taxon>Eukaryota</taxon>
        <taxon>Fungi</taxon>
        <taxon>Dikarya</taxon>
        <taxon>Ascomycota</taxon>
        <taxon>Pezizomycotina</taxon>
        <taxon>Sordariomycetes</taxon>
        <taxon>Hypocreomycetidae</taxon>
        <taxon>Hypocreales</taxon>
        <taxon>Sarocladiaceae</taxon>
        <taxon>Sarocladium</taxon>
    </lineage>
</organism>
<comment type="catalytic activity">
    <reaction evidence="1 11">
        <text>5-amino-1-(5-phospho-D-ribosyl)imidazole-4-carboxylate + H(+) = 5-amino-1-(5-phospho-beta-D-ribosyl)imidazole + CO2</text>
        <dbReference type="Rhea" id="RHEA:10792"/>
        <dbReference type="ChEBI" id="CHEBI:15378"/>
        <dbReference type="ChEBI" id="CHEBI:16526"/>
        <dbReference type="ChEBI" id="CHEBI:77657"/>
        <dbReference type="ChEBI" id="CHEBI:137981"/>
        <dbReference type="EC" id="4.1.1.21"/>
    </reaction>
</comment>
<comment type="similarity">
    <text evidence="3 11">In the C-terminal section; belongs to the AIR carboxylase family. Class I subfamily.</text>
</comment>
<dbReference type="PANTHER" id="PTHR11609:SF5">
    <property type="entry name" value="PHOSPHORIBOSYLAMINOIMIDAZOLE CARBOXYLASE"/>
    <property type="match status" value="1"/>
</dbReference>
<sequence length="613" mass="66339">MTKKTVIGILGGGQLGRMLQEQAALLDVELVALDADGCPLRQINDNPKHVTGSFKDPEKVRELARKCDVLTVEIEHINTDVLEEVATVGVDMGNGKRKKVPVHPSWETLRLIQDKYLQKEHFGNAGLPIARQKTVESGEGMIISLQETAKALGFPFFLKARKGSYDGRGNFQVNGPEDFVEAVEAMGKLSLYAEEFQPFKQELAVMVMRTETDDGETRQVYAYPAVETVHEDSICTKVFYPPRGVAATISEGAQKLASDVVRTLKGRGVFAVEMFLLENGKLVINEVAPRPHNSGHYTIEAVPAMSQYRAQLCSILDIVHPSFKLQPRVAGAIMINILGGAEEHSHNSLVELTSSLYDDNMDIFLHLYGKASKPSRKIGHITVTSYSTEVDLEQLASPLIKEAAHIRKERLAANSAALRPDAAPAPTAQAVVPVTSSRDTKNPLVVITMGSDSDLHVLKGAFDVLEQFQVPYDFTITSAHRTPQRMSELALSAASRGIRVLIAAAGGAAALPGMLASETTVPVIGVPVKATHLDGQDSLLSIVQMPRGCPVATVGINNSTNAAMLAVRILGTSDAGYRDAMAAYMHKMGEEVEAKAAKLQDGGWKAYLDGQKK</sequence>
<dbReference type="PROSITE" id="PS50975">
    <property type="entry name" value="ATP_GRASP"/>
    <property type="match status" value="1"/>
</dbReference>
<evidence type="ECO:0000313" key="13">
    <source>
        <dbReference type="EMBL" id="KAK0387900.1"/>
    </source>
</evidence>
<dbReference type="SUPFAM" id="SSF52440">
    <property type="entry name" value="PreATP-grasp domain"/>
    <property type="match status" value="1"/>
</dbReference>
<dbReference type="GO" id="GO:0004638">
    <property type="term" value="F:phosphoribosylaminoimidazole carboxylase activity"/>
    <property type="evidence" value="ECO:0007669"/>
    <property type="project" value="UniProtKB-UniRule"/>
</dbReference>
<evidence type="ECO:0000256" key="7">
    <source>
        <dbReference type="ARBA" id="ARBA00022755"/>
    </source>
</evidence>
<dbReference type="AlphaFoldDB" id="A0AA39GIC6"/>
<evidence type="ECO:0000256" key="6">
    <source>
        <dbReference type="ARBA" id="ARBA00022741"/>
    </source>
</evidence>
<dbReference type="InterPro" id="IPR011054">
    <property type="entry name" value="Rudment_hybrid_motif"/>
</dbReference>
<dbReference type="InterPro" id="IPR013815">
    <property type="entry name" value="ATP_grasp_subdomain_1"/>
</dbReference>
<dbReference type="Pfam" id="PF17769">
    <property type="entry name" value="PurK_C"/>
    <property type="match status" value="1"/>
</dbReference>
<keyword evidence="8 11" id="KW-0210">Decarboxylase</keyword>
<protein>
    <recommendedName>
        <fullName evidence="5 11">Phosphoribosylaminoimidazole carboxylase</fullName>
        <ecNumber evidence="4 11">4.1.1.21</ecNumber>
    </recommendedName>
</protein>
<dbReference type="InterPro" id="IPR016301">
    <property type="entry name" value="Ade2_fungi/plant"/>
</dbReference>
<accession>A0AA39GIC6</accession>
<keyword evidence="9 11" id="KW-0067">ATP-binding</keyword>